<gene>
    <name evidence="1" type="ORF">GRI99_09350</name>
</gene>
<dbReference type="RefSeq" id="WP_160771791.1">
    <property type="nucleotide sequence ID" value="NZ_WTYV01000003.1"/>
</dbReference>
<protein>
    <recommendedName>
        <fullName evidence="3">WYL domain-containing protein</fullName>
    </recommendedName>
</protein>
<proteinExistence type="predicted"/>
<dbReference type="EMBL" id="WTYV01000003">
    <property type="protein sequence ID" value="MXO71842.1"/>
    <property type="molecule type" value="Genomic_DNA"/>
</dbReference>
<organism evidence="1 2">
    <name type="scientific">Alteraurantiacibacter buctensis</name>
    <dbReference type="NCBI Taxonomy" id="1503981"/>
    <lineage>
        <taxon>Bacteria</taxon>
        <taxon>Pseudomonadati</taxon>
        <taxon>Pseudomonadota</taxon>
        <taxon>Alphaproteobacteria</taxon>
        <taxon>Sphingomonadales</taxon>
        <taxon>Erythrobacteraceae</taxon>
        <taxon>Alteraurantiacibacter</taxon>
    </lineage>
</organism>
<accession>A0A844YXF0</accession>
<dbReference type="OrthoDB" id="7428487at2"/>
<dbReference type="Proteomes" id="UP000466966">
    <property type="component" value="Unassembled WGS sequence"/>
</dbReference>
<sequence length="112" mass="12346">MQHTSTDKSTAMEVIAHAIQAKQMIAATYNGAKIELCPHELFVRRQSVYLRALNPNKSRRHDEEANLGNFNITGMSEVVSSNRSFSPLPSFSEIASGTDEQSIMSVIDGYLG</sequence>
<keyword evidence="2" id="KW-1185">Reference proteome</keyword>
<dbReference type="AlphaFoldDB" id="A0A844YXF0"/>
<comment type="caution">
    <text evidence="1">The sequence shown here is derived from an EMBL/GenBank/DDBJ whole genome shotgun (WGS) entry which is preliminary data.</text>
</comment>
<evidence type="ECO:0008006" key="3">
    <source>
        <dbReference type="Google" id="ProtNLM"/>
    </source>
</evidence>
<name>A0A844YXF0_9SPHN</name>
<evidence type="ECO:0000313" key="2">
    <source>
        <dbReference type="Proteomes" id="UP000466966"/>
    </source>
</evidence>
<reference evidence="1 2" key="1">
    <citation type="submission" date="2019-12" db="EMBL/GenBank/DDBJ databases">
        <title>Genomic-based taxomic classification of the family Erythrobacteraceae.</title>
        <authorList>
            <person name="Xu L."/>
        </authorList>
    </citation>
    <scope>NUCLEOTIDE SEQUENCE [LARGE SCALE GENOMIC DNA]</scope>
    <source>
        <strain evidence="1 2">M0322</strain>
    </source>
</reference>
<evidence type="ECO:0000313" key="1">
    <source>
        <dbReference type="EMBL" id="MXO71842.1"/>
    </source>
</evidence>